<evidence type="ECO:0000256" key="2">
    <source>
        <dbReference type="ARBA" id="ARBA00022679"/>
    </source>
</evidence>
<reference evidence="6" key="1">
    <citation type="submission" date="2014-11" db="EMBL/GenBank/DDBJ databases">
        <authorList>
            <person name="Otto D Thomas"/>
            <person name="Naeem Raeece"/>
        </authorList>
    </citation>
    <scope>NUCLEOTIDE SEQUENCE</scope>
</reference>
<evidence type="ECO:0000259" key="5">
    <source>
        <dbReference type="SMART" id="SM00672"/>
    </source>
</evidence>
<feature type="compositionally biased region" description="Acidic residues" evidence="3">
    <location>
        <begin position="727"/>
        <end position="736"/>
    </location>
</feature>
<dbReference type="PANTHER" id="PTHR12203">
    <property type="entry name" value="KDEL LYS-ASP-GLU-LEU CONTAINING - RELATED"/>
    <property type="match status" value="1"/>
</dbReference>
<protein>
    <recommendedName>
        <fullName evidence="5">Glycosyl transferase CAP10 domain-containing protein</fullName>
    </recommendedName>
</protein>
<proteinExistence type="inferred from homology"/>
<sequence>METFEREALPQEGLGSNCRTYTSLFVLSIFLFGCYVIVAFSGDTKGIGAFEIWSSPGEWQGGPNGFPHLVNGDVGVAPPPPPDLLDPSPTPSLPPSPTDETESPPQSLESADEKKEAEQMVKGKVPESPSSTLSETPVPIDAASTNPSPSPLSPSPAVPVSSLQTSTSPFPTNQTLTHPLGTNQTVANATSQSVEAEKEGAHPRNSTIPYTEPDQIAFVQGYRKAYRADPPSLLVENWLPFAASQQCLIHSPVYDKIRQELSPFRQIIRQSASREEGLLILKTLLMAAEEEAKKAPGRFSILRIEGGKITAPMKKRGTMERIVYPIASLLPENLTTIWNLMDEPKVVLGPSGVSNQNATSLFARLGLELPSDLPSSDPSPPPFRLRGSSKASQAKEKKRQEFEKMKQAEKDEKEPFKTLTRPASVQISRHPSVIVQNNEFLKRKCENDPNFPKLSHLHGFPLWGASPAFTDLPMPIFSQSKAKICGFADLTVPSDYYVDAAKVLSDDAKDAERASQREAKMLPWREKKRSVFWRGSTTGNKFDRKMESAGALGESHRIRLVTFANDRNANEHYQITDVAIAKGGVIQCTGGVCEKLKQKLTIRDKVPMDVMFTHMMLVDVDGNSFSRRITDFWSKSVSVVLKIQGLFNDWFDGLMTPWVDYVPISLDFSDWNRNIKWVLDHQVEAKRIAENGHKRAVAHLRLEDMQCFLLRLLLEFDALFNGKGGEEQDEGDEESIPQEGGRGAESVALERQNETESVGTKAEEGAQSGPSRPEQGASPVPPVAGEDRSQEGGRGRILLKLPVEQSGLIERGSTSEVQAGQEGKAGFEKASTPLPHPESSKRSRAGGGGFSPASLNRLAARVFRPLLAPIWPHISFN</sequence>
<dbReference type="Pfam" id="PF05686">
    <property type="entry name" value="Glyco_transf_90"/>
    <property type="match status" value="1"/>
</dbReference>
<feature type="compositionally biased region" description="Polar residues" evidence="3">
    <location>
        <begin position="164"/>
        <end position="194"/>
    </location>
</feature>
<organism evidence="6">
    <name type="scientific">Chromera velia CCMP2878</name>
    <dbReference type="NCBI Taxonomy" id="1169474"/>
    <lineage>
        <taxon>Eukaryota</taxon>
        <taxon>Sar</taxon>
        <taxon>Alveolata</taxon>
        <taxon>Colpodellida</taxon>
        <taxon>Chromeraceae</taxon>
        <taxon>Chromera</taxon>
    </lineage>
</organism>
<dbReference type="VEuPathDB" id="CryptoDB:Cvel_27864"/>
<keyword evidence="4" id="KW-0812">Transmembrane</keyword>
<name>A0A0G4HIN5_9ALVE</name>
<feature type="region of interest" description="Disordered" evidence="3">
    <location>
        <begin position="724"/>
        <end position="795"/>
    </location>
</feature>
<keyword evidence="4" id="KW-0472">Membrane</keyword>
<evidence type="ECO:0000256" key="1">
    <source>
        <dbReference type="ARBA" id="ARBA00010118"/>
    </source>
</evidence>
<feature type="compositionally biased region" description="Low complexity" evidence="3">
    <location>
        <begin position="126"/>
        <end position="139"/>
    </location>
</feature>
<dbReference type="InterPro" id="IPR006598">
    <property type="entry name" value="CAP10"/>
</dbReference>
<dbReference type="InterPro" id="IPR051091">
    <property type="entry name" value="O-Glucosyltr/Glycosyltrsf_90"/>
</dbReference>
<dbReference type="SMART" id="SM00672">
    <property type="entry name" value="CAP10"/>
    <property type="match status" value="1"/>
</dbReference>
<dbReference type="PANTHER" id="PTHR12203:SF35">
    <property type="entry name" value="PROTEIN O-GLUCOSYLTRANSFERASE 1"/>
    <property type="match status" value="1"/>
</dbReference>
<dbReference type="PhylomeDB" id="A0A0G4HIN5"/>
<dbReference type="GO" id="GO:0016740">
    <property type="term" value="F:transferase activity"/>
    <property type="evidence" value="ECO:0007669"/>
    <property type="project" value="UniProtKB-KW"/>
</dbReference>
<keyword evidence="2" id="KW-0808">Transferase</keyword>
<feature type="compositionally biased region" description="Basic and acidic residues" evidence="3">
    <location>
        <begin position="393"/>
        <end position="416"/>
    </location>
</feature>
<evidence type="ECO:0000256" key="4">
    <source>
        <dbReference type="SAM" id="Phobius"/>
    </source>
</evidence>
<feature type="transmembrane region" description="Helical" evidence="4">
    <location>
        <begin position="21"/>
        <end position="40"/>
    </location>
</feature>
<feature type="compositionally biased region" description="Pro residues" evidence="3">
    <location>
        <begin position="148"/>
        <end position="157"/>
    </location>
</feature>
<dbReference type="AlphaFoldDB" id="A0A0G4HIN5"/>
<dbReference type="PROSITE" id="PS51257">
    <property type="entry name" value="PROKAR_LIPOPROTEIN"/>
    <property type="match status" value="1"/>
</dbReference>
<feature type="compositionally biased region" description="Basic and acidic residues" evidence="3">
    <location>
        <begin position="111"/>
        <end position="125"/>
    </location>
</feature>
<feature type="region of interest" description="Disordered" evidence="3">
    <location>
        <begin position="63"/>
        <end position="212"/>
    </location>
</feature>
<comment type="similarity">
    <text evidence="1">Belongs to the glycosyltransferase 90 family.</text>
</comment>
<dbReference type="EMBL" id="CDMZ01002782">
    <property type="protein sequence ID" value="CEM43875.1"/>
    <property type="molecule type" value="Genomic_DNA"/>
</dbReference>
<feature type="compositionally biased region" description="Pro residues" evidence="3">
    <location>
        <begin position="77"/>
        <end position="97"/>
    </location>
</feature>
<accession>A0A0G4HIN5</accession>
<evidence type="ECO:0000313" key="6">
    <source>
        <dbReference type="EMBL" id="CEM43875.1"/>
    </source>
</evidence>
<feature type="domain" description="Glycosyl transferase CAP10" evidence="5">
    <location>
        <begin position="440"/>
        <end position="717"/>
    </location>
</feature>
<evidence type="ECO:0000256" key="3">
    <source>
        <dbReference type="SAM" id="MobiDB-lite"/>
    </source>
</evidence>
<feature type="compositionally biased region" description="Basic and acidic residues" evidence="3">
    <location>
        <begin position="785"/>
        <end position="794"/>
    </location>
</feature>
<gene>
    <name evidence="6" type="ORF">Cvel_27864</name>
</gene>
<feature type="region of interest" description="Disordered" evidence="3">
    <location>
        <begin position="371"/>
        <end position="422"/>
    </location>
</feature>
<keyword evidence="4" id="KW-1133">Transmembrane helix</keyword>
<feature type="region of interest" description="Disordered" evidence="3">
    <location>
        <begin position="809"/>
        <end position="853"/>
    </location>
</feature>